<dbReference type="InterPro" id="IPR002575">
    <property type="entry name" value="Aminoglycoside_PTrfase"/>
</dbReference>
<keyword evidence="1" id="KW-0472">Membrane</keyword>
<accession>A0ABR1I9K8</accession>
<keyword evidence="4" id="KW-1185">Reference proteome</keyword>
<gene>
    <name evidence="3" type="ORF">QQZ08_003735</name>
</gene>
<evidence type="ECO:0000313" key="3">
    <source>
        <dbReference type="EMBL" id="KAK7429709.1"/>
    </source>
</evidence>
<keyword evidence="1" id="KW-0812">Transmembrane</keyword>
<feature type="domain" description="Aminoglycoside phosphotransferase" evidence="2">
    <location>
        <begin position="26"/>
        <end position="262"/>
    </location>
</feature>
<organism evidence="3 4">
    <name type="scientific">Neonectria magnoliae</name>
    <dbReference type="NCBI Taxonomy" id="2732573"/>
    <lineage>
        <taxon>Eukaryota</taxon>
        <taxon>Fungi</taxon>
        <taxon>Dikarya</taxon>
        <taxon>Ascomycota</taxon>
        <taxon>Pezizomycotina</taxon>
        <taxon>Sordariomycetes</taxon>
        <taxon>Hypocreomycetidae</taxon>
        <taxon>Hypocreales</taxon>
        <taxon>Nectriaceae</taxon>
        <taxon>Neonectria</taxon>
    </lineage>
</organism>
<protein>
    <recommendedName>
        <fullName evidence="2">Aminoglycoside phosphotransferase domain-containing protein</fullName>
    </recommendedName>
</protein>
<proteinExistence type="predicted"/>
<dbReference type="PANTHER" id="PTHR21310">
    <property type="entry name" value="AMINOGLYCOSIDE PHOSPHOTRANSFERASE-RELATED-RELATED"/>
    <property type="match status" value="1"/>
</dbReference>
<dbReference type="InterPro" id="IPR051678">
    <property type="entry name" value="AGP_Transferase"/>
</dbReference>
<evidence type="ECO:0000313" key="4">
    <source>
        <dbReference type="Proteomes" id="UP001498421"/>
    </source>
</evidence>
<comment type="caution">
    <text evidence="3">The sequence shown here is derived from an EMBL/GenBank/DDBJ whole genome shotgun (WGS) entry which is preliminary data.</text>
</comment>
<dbReference type="EMBL" id="JAZAVK010000026">
    <property type="protein sequence ID" value="KAK7429709.1"/>
    <property type="molecule type" value="Genomic_DNA"/>
</dbReference>
<evidence type="ECO:0000256" key="1">
    <source>
        <dbReference type="SAM" id="Phobius"/>
    </source>
</evidence>
<dbReference type="Proteomes" id="UP001498421">
    <property type="component" value="Unassembled WGS sequence"/>
</dbReference>
<reference evidence="3 4" key="1">
    <citation type="journal article" date="2025" name="Microbiol. Resour. Announc.">
        <title>Draft genome sequences for Neonectria magnoliae and Neonectria punicea, canker pathogens of Liriodendron tulipifera and Acer saccharum in West Virginia.</title>
        <authorList>
            <person name="Petronek H.M."/>
            <person name="Kasson M.T."/>
            <person name="Metheny A.M."/>
            <person name="Stauder C.M."/>
            <person name="Lovett B."/>
            <person name="Lynch S.C."/>
            <person name="Garnas J.R."/>
            <person name="Kasson L.R."/>
            <person name="Stajich J.E."/>
        </authorList>
    </citation>
    <scope>NUCLEOTIDE SEQUENCE [LARGE SCALE GENOMIC DNA]</scope>
    <source>
        <strain evidence="3 4">NRRL 64651</strain>
    </source>
</reference>
<keyword evidence="1" id="KW-1133">Transmembrane helix</keyword>
<dbReference type="Pfam" id="PF01636">
    <property type="entry name" value="APH"/>
    <property type="match status" value="1"/>
</dbReference>
<sequence>MSTSHGPQQLKDRIVQSRVHPDPDAERWVVRAPLTPCLAFGGRNKLESEIATMKLVAEKTTIPIPKIHAYALGDSSEPLSSFVILDYVEGQELSSAQLKTLSDEQRTRLYTSLADIHIQLRRLEFPSIGCLTRGTDGFEVCKKTVTIDINMQELEDLQPSKIQASYYGDSGLLTSANDYVEMLLETAYNAFVEGRSSVLEEDEGEDALYHLHLFRQYSEGWVDRRLDRGPFVLIHGDLEPFNLIVNKEMDIISLLDWEWSRVVPRQFFKPPLWLGNPDTTKLAYNFVYQDYLERFGHFLSILRVRERETYGNEMLSDEWEEAKAGSGFLAAKALENWTDMDWFAFRYINWKCYRGISLEERVKAFLDDDPTRNILIARKLAEGVVYNVEVDRLKVNCSSNQHDDITEATPGCEDTPISVHSTKPISHWGIWKDTISLFAPLAPKLSLWSAAIIIAGTSYLLGKRIAQFPHTR</sequence>
<evidence type="ECO:0000259" key="2">
    <source>
        <dbReference type="Pfam" id="PF01636"/>
    </source>
</evidence>
<dbReference type="InterPro" id="IPR011009">
    <property type="entry name" value="Kinase-like_dom_sf"/>
</dbReference>
<name>A0ABR1I9K8_9HYPO</name>
<dbReference type="Gene3D" id="3.90.1200.10">
    <property type="match status" value="1"/>
</dbReference>
<dbReference type="PANTHER" id="PTHR21310:SF37">
    <property type="entry name" value="AMINOGLYCOSIDE PHOSPHOTRANSFERASE DOMAIN-CONTAINING PROTEIN"/>
    <property type="match status" value="1"/>
</dbReference>
<feature type="transmembrane region" description="Helical" evidence="1">
    <location>
        <begin position="445"/>
        <end position="462"/>
    </location>
</feature>
<dbReference type="SUPFAM" id="SSF56112">
    <property type="entry name" value="Protein kinase-like (PK-like)"/>
    <property type="match status" value="1"/>
</dbReference>